<dbReference type="AlphaFoldDB" id="A0YDZ6"/>
<evidence type="ECO:0000313" key="3">
    <source>
        <dbReference type="Proteomes" id="UP000004931"/>
    </source>
</evidence>
<dbReference type="Gene3D" id="3.30.2350.10">
    <property type="entry name" value="Pseudouridine synthase"/>
    <property type="match status" value="1"/>
</dbReference>
<dbReference type="EMBL" id="AAVT01000005">
    <property type="protein sequence ID" value="EAW31030.1"/>
    <property type="molecule type" value="Genomic_DNA"/>
</dbReference>
<dbReference type="InterPro" id="IPR006145">
    <property type="entry name" value="PsdUridine_synth_RsuA/RluA"/>
</dbReference>
<dbReference type="OrthoDB" id="9785808at2"/>
<feature type="domain" description="Pseudouridine synthase RsuA/RluA-like" evidence="1">
    <location>
        <begin position="86"/>
        <end position="221"/>
    </location>
</feature>
<dbReference type="STRING" id="247633.GP2143_10547"/>
<dbReference type="SUPFAM" id="SSF55120">
    <property type="entry name" value="Pseudouridine synthase"/>
    <property type="match status" value="1"/>
</dbReference>
<keyword evidence="3" id="KW-1185">Reference proteome</keyword>
<dbReference type="Proteomes" id="UP000004931">
    <property type="component" value="Unassembled WGS sequence"/>
</dbReference>
<dbReference type="PROSITE" id="PS01129">
    <property type="entry name" value="PSI_RLU"/>
    <property type="match status" value="1"/>
</dbReference>
<dbReference type="GO" id="GO:0006396">
    <property type="term" value="P:RNA processing"/>
    <property type="evidence" value="ECO:0007669"/>
    <property type="project" value="UniProtKB-ARBA"/>
</dbReference>
<dbReference type="InterPro" id="IPR050188">
    <property type="entry name" value="RluA_PseudoU_synthase"/>
</dbReference>
<dbReference type="GO" id="GO:0009982">
    <property type="term" value="F:pseudouridine synthase activity"/>
    <property type="evidence" value="ECO:0007669"/>
    <property type="project" value="InterPro"/>
</dbReference>
<organism evidence="2 3">
    <name type="scientific">marine gamma proteobacterium HTCC2143</name>
    <dbReference type="NCBI Taxonomy" id="247633"/>
    <lineage>
        <taxon>Bacteria</taxon>
        <taxon>Pseudomonadati</taxon>
        <taxon>Pseudomonadota</taxon>
        <taxon>Gammaproteobacteria</taxon>
        <taxon>Cellvibrionales</taxon>
        <taxon>Spongiibacteraceae</taxon>
        <taxon>BD1-7 clade</taxon>
    </lineage>
</organism>
<evidence type="ECO:0000313" key="2">
    <source>
        <dbReference type="EMBL" id="EAW31030.1"/>
    </source>
</evidence>
<dbReference type="InterPro" id="IPR020103">
    <property type="entry name" value="PsdUridine_synth_cat_dom_sf"/>
</dbReference>
<dbReference type="InterPro" id="IPR006224">
    <property type="entry name" value="PsdUridine_synth_RluA-like_CS"/>
</dbReference>
<dbReference type="GO" id="GO:0003723">
    <property type="term" value="F:RNA binding"/>
    <property type="evidence" value="ECO:0007669"/>
    <property type="project" value="InterPro"/>
</dbReference>
<proteinExistence type="predicted"/>
<dbReference type="CDD" id="cd02869">
    <property type="entry name" value="PseudoU_synth_RluA_like"/>
    <property type="match status" value="1"/>
</dbReference>
<reference evidence="2 3" key="1">
    <citation type="journal article" date="2010" name="J. Bacteriol.">
        <title>Genome sequence of the oligotrophic marine Gammaproteobacterium HTCC2143, isolated from the Oregon Coast.</title>
        <authorList>
            <person name="Oh H.M."/>
            <person name="Kang I."/>
            <person name="Ferriera S."/>
            <person name="Giovannoni S.J."/>
            <person name="Cho J.C."/>
        </authorList>
    </citation>
    <scope>NUCLEOTIDE SEQUENCE [LARGE SCALE GENOMIC DNA]</scope>
    <source>
        <strain evidence="2 3">HTCC2143</strain>
    </source>
</reference>
<dbReference type="PANTHER" id="PTHR21600">
    <property type="entry name" value="MITOCHONDRIAL RNA PSEUDOURIDINE SYNTHASE"/>
    <property type="match status" value="1"/>
</dbReference>
<dbReference type="GO" id="GO:0140098">
    <property type="term" value="F:catalytic activity, acting on RNA"/>
    <property type="evidence" value="ECO:0007669"/>
    <property type="project" value="UniProtKB-ARBA"/>
</dbReference>
<sequence>METHLLVTEHSQDASELLAEDTGLSKTKIKQAMQKGAVWISGGRKAERLRRSKKRLKPGDQLHLYYNEDILTKNVPMPTLISDHNDYSIWYKPYGVLCQGSKWGDHCTIDRMIEIYTQKRSYLVHRLDRATTGLMIIAHSKDMAAKLSKLFRDRAIDKRYLAIVDGDFPYCEKKQTITSTLDGKKAISHMRRLRYSQRHHQSLIDVNIETGRKHQIRRQLSDQGYPIVGDRLYNPAGDDKQHTADLKLCCYSLGFKCPITHIKVLHELDAVLKPVLPVES</sequence>
<comment type="caution">
    <text evidence="2">The sequence shown here is derived from an EMBL/GenBank/DDBJ whole genome shotgun (WGS) entry which is preliminary data.</text>
</comment>
<name>A0YDZ6_9GAMM</name>
<evidence type="ECO:0000259" key="1">
    <source>
        <dbReference type="Pfam" id="PF00849"/>
    </source>
</evidence>
<dbReference type="eggNOG" id="COG0564">
    <property type="taxonomic scope" value="Bacteria"/>
</dbReference>
<dbReference type="Pfam" id="PF00849">
    <property type="entry name" value="PseudoU_synth_2"/>
    <property type="match status" value="1"/>
</dbReference>
<protein>
    <submittedName>
        <fullName evidence="2">RNA pseudouridine synthase family protein</fullName>
    </submittedName>
</protein>
<dbReference type="GO" id="GO:0001522">
    <property type="term" value="P:pseudouridine synthesis"/>
    <property type="evidence" value="ECO:0007669"/>
    <property type="project" value="InterPro"/>
</dbReference>
<accession>A0YDZ6</accession>
<gene>
    <name evidence="2" type="ORF">GP2143_10547</name>
</gene>